<proteinExistence type="predicted"/>
<evidence type="ECO:0000313" key="1">
    <source>
        <dbReference type="EMBL" id="QWV19122.1"/>
    </source>
</evidence>
<dbReference type="EMBL" id="CP076683">
    <property type="protein sequence ID" value="QWV19122.1"/>
    <property type="molecule type" value="Genomic_DNA"/>
</dbReference>
<dbReference type="Proteomes" id="UP000683436">
    <property type="component" value="Chromosome"/>
</dbReference>
<gene>
    <name evidence="1" type="ORF">KQ248_10995</name>
</gene>
<reference evidence="1 2" key="1">
    <citation type="submission" date="2021-06" db="EMBL/GenBank/DDBJ databases">
        <title>Microbial metabolic specificity influences pelagic lipid remineralization.</title>
        <authorList>
            <person name="Behrendt L."/>
            <person name="Hunter J.E."/>
            <person name="Alcolombri U."/>
            <person name="Smriga S."/>
            <person name="Mincer T."/>
            <person name="Lowenstein D.P."/>
            <person name="Peaudecerf F.J."/>
            <person name="Fernandez V.I."/>
            <person name="Fredricks H."/>
            <person name="Almblad H."/>
            <person name="Harrison J.J."/>
            <person name="Stocker R."/>
            <person name="Van Mooy B.A.S."/>
        </authorList>
    </citation>
    <scope>NUCLEOTIDE SEQUENCE [LARGE SCALE GENOMIC DNA]</scope>
    <source>
        <strain evidence="1 2">A252</strain>
    </source>
</reference>
<accession>A0ABX8IZC0</accession>
<protein>
    <recommendedName>
        <fullName evidence="3">HEPN domain-containing protein</fullName>
    </recommendedName>
</protein>
<dbReference type="RefSeq" id="WP_216707218.1">
    <property type="nucleotide sequence ID" value="NZ_CP076683.1"/>
</dbReference>
<organism evidence="1 2">
    <name type="scientific">Stutzerimonas zhaodongensis</name>
    <dbReference type="NCBI Taxonomy" id="1176257"/>
    <lineage>
        <taxon>Bacteria</taxon>
        <taxon>Pseudomonadati</taxon>
        <taxon>Pseudomonadota</taxon>
        <taxon>Gammaproteobacteria</taxon>
        <taxon>Pseudomonadales</taxon>
        <taxon>Pseudomonadaceae</taxon>
        <taxon>Stutzerimonas</taxon>
    </lineage>
</organism>
<evidence type="ECO:0008006" key="3">
    <source>
        <dbReference type="Google" id="ProtNLM"/>
    </source>
</evidence>
<keyword evidence="2" id="KW-1185">Reference proteome</keyword>
<sequence length="192" mass="21927">MTNEEFVGFACPHSWFLVADDLHGQALKLRESYGHGFLRRKDHQTGREAFWDNTDRATFLLASFALENAIKAFLVFENPSWISNGTLAKPLRSHKLTELAALSKHAPYRRKARKILGTFEDGNESWARYPCALNKASSTDPANLSPEIWTDYEWLISAYGRRLTKLLSQHWKGPHGFEATYEIHGTFLDALN</sequence>
<name>A0ABX8IZC0_9GAMM</name>
<evidence type="ECO:0000313" key="2">
    <source>
        <dbReference type="Proteomes" id="UP000683436"/>
    </source>
</evidence>